<dbReference type="RefSeq" id="WP_290401873.1">
    <property type="nucleotide sequence ID" value="NZ_JAUHLN010000006.1"/>
</dbReference>
<gene>
    <name evidence="2" type="ORF">QYF49_22690</name>
</gene>
<feature type="region of interest" description="Disordered" evidence="1">
    <location>
        <begin position="20"/>
        <end position="56"/>
    </location>
</feature>
<comment type="caution">
    <text evidence="2">The sequence shown here is derived from an EMBL/GenBank/DDBJ whole genome shotgun (WGS) entry which is preliminary data.</text>
</comment>
<proteinExistence type="predicted"/>
<name>A0ABT8ECW9_9BACL</name>
<dbReference type="Proteomes" id="UP001168694">
    <property type="component" value="Unassembled WGS sequence"/>
</dbReference>
<dbReference type="EMBL" id="JAUHLN010000006">
    <property type="protein sequence ID" value="MDN4075774.1"/>
    <property type="molecule type" value="Genomic_DNA"/>
</dbReference>
<protein>
    <submittedName>
        <fullName evidence="2">Uncharacterized protein</fullName>
    </submittedName>
</protein>
<organism evidence="2 3">
    <name type="scientific">Fictibacillus terranigra</name>
    <dbReference type="NCBI Taxonomy" id="3058424"/>
    <lineage>
        <taxon>Bacteria</taxon>
        <taxon>Bacillati</taxon>
        <taxon>Bacillota</taxon>
        <taxon>Bacilli</taxon>
        <taxon>Bacillales</taxon>
        <taxon>Fictibacillaceae</taxon>
        <taxon>Fictibacillus</taxon>
    </lineage>
</organism>
<keyword evidence="3" id="KW-1185">Reference proteome</keyword>
<evidence type="ECO:0000256" key="1">
    <source>
        <dbReference type="SAM" id="MobiDB-lite"/>
    </source>
</evidence>
<evidence type="ECO:0000313" key="2">
    <source>
        <dbReference type="EMBL" id="MDN4075774.1"/>
    </source>
</evidence>
<reference evidence="2" key="1">
    <citation type="submission" date="2023-06" db="EMBL/GenBank/DDBJ databases">
        <title>Draft Genome Sequences of Representative Paenibacillus Polymyxa, Bacillus cereus, Fictibacillus sp., and Brevibacillus agri Strains Isolated from Amazonian Dark Earth.</title>
        <authorList>
            <person name="Pellegrinetti T.A."/>
            <person name="Cunha I.C.M."/>
            <person name="Chaves M.G."/>
            <person name="Freitas A.S."/>
            <person name="Silva A.V.R."/>
            <person name="Tsai S.M."/>
            <person name="Mendes L.W."/>
        </authorList>
    </citation>
    <scope>NUCLEOTIDE SEQUENCE</scope>
    <source>
        <strain evidence="2">CENA-BCM004</strain>
    </source>
</reference>
<accession>A0ABT8ECW9</accession>
<evidence type="ECO:0000313" key="3">
    <source>
        <dbReference type="Proteomes" id="UP001168694"/>
    </source>
</evidence>
<sequence>MHPDWKKKIVITGMAAILNVGGTGGATAENKSSGHGNDASGKLNSGGAEKEPTAWQ</sequence>